<comment type="caution">
    <text evidence="2">The sequence shown here is derived from an EMBL/GenBank/DDBJ whole genome shotgun (WGS) entry which is preliminary data.</text>
</comment>
<feature type="compositionally biased region" description="Polar residues" evidence="1">
    <location>
        <begin position="178"/>
        <end position="187"/>
    </location>
</feature>
<keyword evidence="3" id="KW-1185">Reference proteome</keyword>
<feature type="region of interest" description="Disordered" evidence="1">
    <location>
        <begin position="139"/>
        <end position="187"/>
    </location>
</feature>
<proteinExistence type="predicted"/>
<dbReference type="EMBL" id="AYKW01000023">
    <property type="protein sequence ID" value="PIL29031.1"/>
    <property type="molecule type" value="Genomic_DNA"/>
</dbReference>
<dbReference type="OrthoDB" id="2765179at2759"/>
<reference evidence="2 3" key="1">
    <citation type="journal article" date="2015" name="Sci. Rep.">
        <title>Chromosome-level genome map provides insights into diverse defense mechanisms in the medicinal fungus Ganoderma sinense.</title>
        <authorList>
            <person name="Zhu Y."/>
            <person name="Xu J."/>
            <person name="Sun C."/>
            <person name="Zhou S."/>
            <person name="Xu H."/>
            <person name="Nelson D.R."/>
            <person name="Qian J."/>
            <person name="Song J."/>
            <person name="Luo H."/>
            <person name="Xiang L."/>
            <person name="Li Y."/>
            <person name="Xu Z."/>
            <person name="Ji A."/>
            <person name="Wang L."/>
            <person name="Lu S."/>
            <person name="Hayward A."/>
            <person name="Sun W."/>
            <person name="Li X."/>
            <person name="Schwartz D.C."/>
            <person name="Wang Y."/>
            <person name="Chen S."/>
        </authorList>
    </citation>
    <scope>NUCLEOTIDE SEQUENCE [LARGE SCALE GENOMIC DNA]</scope>
    <source>
        <strain evidence="2 3">ZZ0214-1</strain>
    </source>
</reference>
<dbReference type="AlphaFoldDB" id="A0A2G8S5J3"/>
<name>A0A2G8S5J3_9APHY</name>
<gene>
    <name evidence="2" type="ORF">GSI_09079</name>
</gene>
<accession>A0A2G8S5J3</accession>
<evidence type="ECO:0000256" key="1">
    <source>
        <dbReference type="SAM" id="MobiDB-lite"/>
    </source>
</evidence>
<sequence>MRDACHAASEKYRHCLCAGAVLSLTSTLQLDLQHESVRVPNGADVESNRTRVLSRASEHACPVTPEDLRAMARYLFEKRDDDPNTLRRYNFARWREFAARPENHKRTLDGWACIAPLSSKHAAGIERYLKEFQRDAEATRSTMGAKASSPGNYVLGGETSRESAADPEHAKDGANASGEGSVSVKSK</sequence>
<protein>
    <submittedName>
        <fullName evidence="2">Uncharacterized protein</fullName>
    </submittedName>
</protein>
<organism evidence="2 3">
    <name type="scientific">Ganoderma sinense ZZ0214-1</name>
    <dbReference type="NCBI Taxonomy" id="1077348"/>
    <lineage>
        <taxon>Eukaryota</taxon>
        <taxon>Fungi</taxon>
        <taxon>Dikarya</taxon>
        <taxon>Basidiomycota</taxon>
        <taxon>Agaricomycotina</taxon>
        <taxon>Agaricomycetes</taxon>
        <taxon>Polyporales</taxon>
        <taxon>Polyporaceae</taxon>
        <taxon>Ganoderma</taxon>
    </lineage>
</organism>
<evidence type="ECO:0000313" key="3">
    <source>
        <dbReference type="Proteomes" id="UP000230002"/>
    </source>
</evidence>
<evidence type="ECO:0000313" key="2">
    <source>
        <dbReference type="EMBL" id="PIL29031.1"/>
    </source>
</evidence>
<feature type="compositionally biased region" description="Basic and acidic residues" evidence="1">
    <location>
        <begin position="159"/>
        <end position="172"/>
    </location>
</feature>
<dbReference type="Proteomes" id="UP000230002">
    <property type="component" value="Unassembled WGS sequence"/>
</dbReference>